<dbReference type="PROSITE" id="PS51257">
    <property type="entry name" value="PROKAR_LIPOPROTEIN"/>
    <property type="match status" value="1"/>
</dbReference>
<gene>
    <name evidence="1" type="ORF">GQ651_17600</name>
</gene>
<dbReference type="RefSeq" id="WP_160765590.1">
    <property type="nucleotide sequence ID" value="NZ_WUPT01000004.1"/>
</dbReference>
<dbReference type="AlphaFoldDB" id="A0A7C9ISD5"/>
<reference evidence="1 2" key="2">
    <citation type="submission" date="2020-03" db="EMBL/GenBank/DDBJ databases">
        <title>Kangsaoukella pontilimi gen. nov., sp. nov., a new member of the family Rhodobacteraceae isolated from a tidal mudflat.</title>
        <authorList>
            <person name="Kim I.S."/>
        </authorList>
    </citation>
    <scope>NUCLEOTIDE SEQUENCE [LARGE SCALE GENOMIC DNA]</scope>
    <source>
        <strain evidence="1 2">GH1-50</strain>
    </source>
</reference>
<dbReference type="Proteomes" id="UP000480350">
    <property type="component" value="Unassembled WGS sequence"/>
</dbReference>
<sequence>MRSLAAIPLAAALLAACGPVSPEAAARMCEERARAATGPTGEVGVGINSDGKVRGGFEVGITSDYLYGRDPYEVYDQCVRQKSGQGPIRPLVLEP</sequence>
<comment type="caution">
    <text evidence="1">The sequence shown here is derived from an EMBL/GenBank/DDBJ whole genome shotgun (WGS) entry which is preliminary data.</text>
</comment>
<dbReference type="EMBL" id="WUPT01000004">
    <property type="protein sequence ID" value="MXQ09663.1"/>
    <property type="molecule type" value="Genomic_DNA"/>
</dbReference>
<organism evidence="1 2">
    <name type="scientific">Kangsaoukella pontilimi</name>
    <dbReference type="NCBI Taxonomy" id="2691042"/>
    <lineage>
        <taxon>Bacteria</taxon>
        <taxon>Pseudomonadati</taxon>
        <taxon>Pseudomonadota</taxon>
        <taxon>Alphaproteobacteria</taxon>
        <taxon>Rhodobacterales</taxon>
        <taxon>Paracoccaceae</taxon>
        <taxon>Kangsaoukella</taxon>
    </lineage>
</organism>
<evidence type="ECO:0008006" key="3">
    <source>
        <dbReference type="Google" id="ProtNLM"/>
    </source>
</evidence>
<evidence type="ECO:0000313" key="1">
    <source>
        <dbReference type="EMBL" id="MXQ09663.1"/>
    </source>
</evidence>
<proteinExistence type="predicted"/>
<reference evidence="1 2" key="1">
    <citation type="submission" date="2019-12" db="EMBL/GenBank/DDBJ databases">
        <authorList>
            <person name="Lee S.D."/>
        </authorList>
    </citation>
    <scope>NUCLEOTIDE SEQUENCE [LARGE SCALE GENOMIC DNA]</scope>
    <source>
        <strain evidence="1 2">GH1-50</strain>
    </source>
</reference>
<keyword evidence="2" id="KW-1185">Reference proteome</keyword>
<name>A0A7C9ISD5_9RHOB</name>
<accession>A0A7C9ISD5</accession>
<protein>
    <recommendedName>
        <fullName evidence="3">Lipoprotein</fullName>
    </recommendedName>
</protein>
<evidence type="ECO:0000313" key="2">
    <source>
        <dbReference type="Proteomes" id="UP000480350"/>
    </source>
</evidence>